<evidence type="ECO:0000313" key="2">
    <source>
        <dbReference type="Proteomes" id="UP000295293"/>
    </source>
</evidence>
<dbReference type="RefSeq" id="WP_133821360.1">
    <property type="nucleotide sequence ID" value="NZ_SNZH01000020.1"/>
</dbReference>
<protein>
    <submittedName>
        <fullName evidence="1">Uncharacterized protein</fullName>
    </submittedName>
</protein>
<proteinExistence type="predicted"/>
<comment type="caution">
    <text evidence="1">The sequence shown here is derived from an EMBL/GenBank/DDBJ whole genome shotgun (WGS) entry which is preliminary data.</text>
</comment>
<organism evidence="1 2">
    <name type="scientific">Tahibacter aquaticus</name>
    <dbReference type="NCBI Taxonomy" id="520092"/>
    <lineage>
        <taxon>Bacteria</taxon>
        <taxon>Pseudomonadati</taxon>
        <taxon>Pseudomonadota</taxon>
        <taxon>Gammaproteobacteria</taxon>
        <taxon>Lysobacterales</taxon>
        <taxon>Rhodanobacteraceae</taxon>
        <taxon>Tahibacter</taxon>
    </lineage>
</organism>
<dbReference type="AlphaFoldDB" id="A0A4R6YMH0"/>
<dbReference type="Proteomes" id="UP000295293">
    <property type="component" value="Unassembled WGS sequence"/>
</dbReference>
<keyword evidence="2" id="KW-1185">Reference proteome</keyword>
<evidence type="ECO:0000313" key="1">
    <source>
        <dbReference type="EMBL" id="TDR38544.1"/>
    </source>
</evidence>
<dbReference type="OrthoDB" id="5956039at2"/>
<reference evidence="1 2" key="1">
    <citation type="submission" date="2019-03" db="EMBL/GenBank/DDBJ databases">
        <title>Genomic Encyclopedia of Type Strains, Phase IV (KMG-IV): sequencing the most valuable type-strain genomes for metagenomic binning, comparative biology and taxonomic classification.</title>
        <authorList>
            <person name="Goeker M."/>
        </authorList>
    </citation>
    <scope>NUCLEOTIDE SEQUENCE [LARGE SCALE GENOMIC DNA]</scope>
    <source>
        <strain evidence="1 2">DSM 21667</strain>
    </source>
</reference>
<accession>A0A4R6YMH0</accession>
<dbReference type="EMBL" id="SNZH01000020">
    <property type="protein sequence ID" value="TDR38544.1"/>
    <property type="molecule type" value="Genomic_DNA"/>
</dbReference>
<name>A0A4R6YMH0_9GAMM</name>
<gene>
    <name evidence="1" type="ORF">DFR29_12045</name>
</gene>
<sequence length="101" mass="11060">MSSTAENSYVQAWQCIGCGRIEAPQPCIGVCRDRKVLLVGKEDHEAALAEIQRLRTALTCASAMLRRFGMATPHVGQWENSYRALQLQVREVLAVLSAGAT</sequence>